<dbReference type="GO" id="GO:0032259">
    <property type="term" value="P:methylation"/>
    <property type="evidence" value="ECO:0007669"/>
    <property type="project" value="UniProtKB-KW"/>
</dbReference>
<organism evidence="1 2">
    <name type="scientific">Helicobacter apodemus</name>
    <dbReference type="NCBI Taxonomy" id="135569"/>
    <lineage>
        <taxon>Bacteria</taxon>
        <taxon>Pseudomonadati</taxon>
        <taxon>Campylobacterota</taxon>
        <taxon>Epsilonproteobacteria</taxon>
        <taxon>Campylobacterales</taxon>
        <taxon>Helicobacteraceae</taxon>
        <taxon>Helicobacter</taxon>
    </lineage>
</organism>
<dbReference type="InterPro" id="IPR029063">
    <property type="entry name" value="SAM-dependent_MTases_sf"/>
</dbReference>
<dbReference type="SUPFAM" id="SSF53335">
    <property type="entry name" value="S-adenosyl-L-methionine-dependent methyltransferases"/>
    <property type="match status" value="1"/>
</dbReference>
<keyword evidence="1" id="KW-0808">Transferase</keyword>
<protein>
    <submittedName>
        <fullName evidence="1">Class I SAM-dependent methyltransferase</fullName>
    </submittedName>
</protein>
<dbReference type="GO" id="GO:0008168">
    <property type="term" value="F:methyltransferase activity"/>
    <property type="evidence" value="ECO:0007669"/>
    <property type="project" value="UniProtKB-KW"/>
</dbReference>
<keyword evidence="2" id="KW-1185">Reference proteome</keyword>
<comment type="caution">
    <text evidence="1">The sequence shown here is derived from an EMBL/GenBank/DDBJ whole genome shotgun (WGS) entry which is preliminary data.</text>
</comment>
<dbReference type="RefSeq" id="WP_138154966.1">
    <property type="nucleotide sequence ID" value="NZ_JRPC02000005.1"/>
</dbReference>
<evidence type="ECO:0000313" key="1">
    <source>
        <dbReference type="EMBL" id="TLE16537.1"/>
    </source>
</evidence>
<gene>
    <name evidence="1" type="ORF">LS72_002630</name>
</gene>
<name>A0A4U8UJL5_9HELI</name>
<dbReference type="CDD" id="cd02440">
    <property type="entry name" value="AdoMet_MTases"/>
    <property type="match status" value="1"/>
</dbReference>
<dbReference type="Gene3D" id="3.40.50.150">
    <property type="entry name" value="Vaccinia Virus protein VP39"/>
    <property type="match status" value="1"/>
</dbReference>
<dbReference type="Pfam" id="PF13489">
    <property type="entry name" value="Methyltransf_23"/>
    <property type="match status" value="1"/>
</dbReference>
<proteinExistence type="predicted"/>
<dbReference type="AlphaFoldDB" id="A0A4U8UJL5"/>
<sequence>MQLRHTDIKQKSLLATNIKVEQLLADNLPPPPQNIDNNFQILDLGAGKGFFTKIIYTILEQKGFTPQKHLKACDCNLKEYAFNEFIPCEFGDFNQGLKYEDDSFYCVISMEVIEHLEDPFKYLRETARIISKGGFLLLTTPNILNLASRVRYFFNGTYQLFGFLPQDPLLFRGCYQHINPLSLVYLSFILKKNNFRLEVTTDRFKKSSLFLYYITKPFFLLAKFQTIKRLQNKEKQLYEENKDIIPLMYSKTILCGRTLIIKAIKH</sequence>
<accession>A0A4U8UJL5</accession>
<keyword evidence="1" id="KW-0489">Methyltransferase</keyword>
<reference evidence="1 2" key="1">
    <citation type="journal article" date="2014" name="Genome Announc.">
        <title>Draft genome sequences of eight enterohepatic helicobacter species isolated from both laboratory and wild rodents.</title>
        <authorList>
            <person name="Sheh A."/>
            <person name="Shen Z."/>
            <person name="Fox J.G."/>
        </authorList>
    </citation>
    <scope>NUCLEOTIDE SEQUENCE [LARGE SCALE GENOMIC DNA]</scope>
    <source>
        <strain evidence="1 2">MIT-03-7007</strain>
    </source>
</reference>
<dbReference type="Proteomes" id="UP000029920">
    <property type="component" value="Unassembled WGS sequence"/>
</dbReference>
<dbReference type="EMBL" id="JRPC02000005">
    <property type="protein sequence ID" value="TLE16537.1"/>
    <property type="molecule type" value="Genomic_DNA"/>
</dbReference>
<evidence type="ECO:0000313" key="2">
    <source>
        <dbReference type="Proteomes" id="UP000029920"/>
    </source>
</evidence>